<dbReference type="Proteomes" id="UP000752013">
    <property type="component" value="Unassembled WGS sequence"/>
</dbReference>
<feature type="domain" description="GmrSD restriction endonucleases N-terminal" evidence="1">
    <location>
        <begin position="16"/>
        <end position="255"/>
    </location>
</feature>
<protein>
    <submittedName>
        <fullName evidence="3">DUF262 domain-containing protein</fullName>
    </submittedName>
</protein>
<dbReference type="RefSeq" id="WP_167704661.1">
    <property type="nucleotide sequence ID" value="NZ_CP118173.1"/>
</dbReference>
<keyword evidence="4" id="KW-1185">Reference proteome</keyword>
<dbReference type="InterPro" id="IPR004919">
    <property type="entry name" value="GmrSD_N"/>
</dbReference>
<dbReference type="AlphaFoldDB" id="A0A968GDJ9"/>
<accession>A0A968GDJ9</accession>
<gene>
    <name evidence="3" type="ORF">HCT46_07920</name>
</gene>
<reference evidence="3" key="1">
    <citation type="submission" date="2020-03" db="EMBL/GenBank/DDBJ databases">
        <title>Spirochaetal bacteria isolated from arthropods constitute a novel genus Entomospira genus novum within the order Spirochaetales.</title>
        <authorList>
            <person name="Grana-Miraglia L."/>
            <person name="Sikutova S."/>
            <person name="Fingerle V."/>
            <person name="Sing A."/>
            <person name="Castillo-Ramirez S."/>
            <person name="Margos G."/>
            <person name="Rudolf I."/>
        </authorList>
    </citation>
    <scope>NUCLEOTIDE SEQUENCE</scope>
    <source>
        <strain evidence="3">BR208</strain>
    </source>
</reference>
<dbReference type="EMBL" id="JAATLK010000006">
    <property type="protein sequence ID" value="NIZ47840.1"/>
    <property type="molecule type" value="Genomic_DNA"/>
</dbReference>
<sequence length="650" mass="75963">MDVEAYSFSKLMTTDIAELEIPYFQRGYVWKEENWDKLWDTLENNNKSNFLGSIILKKIEGKIDKRTGRESFLIIDGQQRLTTLSILVKAAYDYISIKGSTQDQKKRCFNNALELLTDTDANESEKFSLLIKHSHKDQAAYKEVMNLNTEVNTSEEVLKRNLEILKNNYKSNKKKGIKKEKVVPLMIQCYSYFFNKINSPEKAINILTYLVDSNYKILVGIKLKNDDDDEQNIFDTLNSAGAKLFISDIIKNSIFQEIYDAYKKENGAKADNLAVVELYLKYWENKFEPANDKDKVLFWQEDLRPYNHLTQFLIAYAVIKGFFHSDKNRNILPKKFTETFGEVNQFSKMKDKLEEIEKYSDLYYDFKTLGNKYEQVYQANTNLDNIQKRLSLILNSLNISAFDAYILDLLYKNKYENIAIERDLCDLEKYIIITQIINSPTKEYETDNKKFLENNNALYEKAKQLRTEIYGSIEASQNSDINDDNKVLLGLKELDRQKSIKLATQLLFWLELNERNQESDGNGNNIYAKLDGLQLEHILPKKWQEHWPVEGEEHQLQRERAVHKFGNMTLLTAKINKNISNYAFNIKMKGSKDGKIKGIEKLGESSLLNKKHLINPYNENKLVVWDEAAIDDRTRKLTDLVLKLWDLPKN</sequence>
<dbReference type="Pfam" id="PF03235">
    <property type="entry name" value="GmrSD_N"/>
    <property type="match status" value="1"/>
</dbReference>
<evidence type="ECO:0000259" key="2">
    <source>
        <dbReference type="Pfam" id="PF07510"/>
    </source>
</evidence>
<evidence type="ECO:0000259" key="1">
    <source>
        <dbReference type="Pfam" id="PF03235"/>
    </source>
</evidence>
<name>A0A968GDJ9_9SPIO</name>
<organism evidence="3 4">
    <name type="scientific">Entomospira nematocerorum</name>
    <dbReference type="NCBI Taxonomy" id="2719987"/>
    <lineage>
        <taxon>Bacteria</taxon>
        <taxon>Pseudomonadati</taxon>
        <taxon>Spirochaetota</taxon>
        <taxon>Spirochaetia</taxon>
        <taxon>Spirochaetales</taxon>
        <taxon>Spirochaetaceae</taxon>
        <taxon>Entomospira</taxon>
    </lineage>
</organism>
<feature type="domain" description="GmrSD restriction endonucleases C-terminal" evidence="2">
    <location>
        <begin position="501"/>
        <end position="639"/>
    </location>
</feature>
<dbReference type="PANTHER" id="PTHR35149:SF1">
    <property type="entry name" value="DUF5655 DOMAIN-CONTAINING PROTEIN"/>
    <property type="match status" value="1"/>
</dbReference>
<dbReference type="Pfam" id="PF07510">
    <property type="entry name" value="GmrSD_C"/>
    <property type="match status" value="1"/>
</dbReference>
<proteinExistence type="predicted"/>
<dbReference type="PANTHER" id="PTHR35149">
    <property type="entry name" value="SLL5132 PROTEIN"/>
    <property type="match status" value="1"/>
</dbReference>
<comment type="caution">
    <text evidence="3">The sequence shown here is derived from an EMBL/GenBank/DDBJ whole genome shotgun (WGS) entry which is preliminary data.</text>
</comment>
<evidence type="ECO:0000313" key="3">
    <source>
        <dbReference type="EMBL" id="NIZ47840.1"/>
    </source>
</evidence>
<evidence type="ECO:0000313" key="4">
    <source>
        <dbReference type="Proteomes" id="UP000752013"/>
    </source>
</evidence>
<dbReference type="InterPro" id="IPR011089">
    <property type="entry name" value="GmrSD_C"/>
</dbReference>